<dbReference type="SUPFAM" id="SSF88946">
    <property type="entry name" value="Sigma2 domain of RNA polymerase sigma factors"/>
    <property type="match status" value="1"/>
</dbReference>
<keyword evidence="8" id="KW-1185">Reference proteome</keyword>
<dbReference type="GO" id="GO:0003677">
    <property type="term" value="F:DNA binding"/>
    <property type="evidence" value="ECO:0007669"/>
    <property type="project" value="UniProtKB-KW"/>
</dbReference>
<evidence type="ECO:0000256" key="5">
    <source>
        <dbReference type="SAM" id="MobiDB-lite"/>
    </source>
</evidence>
<dbReference type="AlphaFoldDB" id="A0A518BK17"/>
<feature type="domain" description="RNA polymerase sigma-70" evidence="6">
    <location>
        <begin position="197"/>
        <end position="223"/>
    </location>
</feature>
<dbReference type="Gene3D" id="1.10.1740.10">
    <property type="match status" value="1"/>
</dbReference>
<dbReference type="EMBL" id="CP036287">
    <property type="protein sequence ID" value="QDU67320.1"/>
    <property type="molecule type" value="Genomic_DNA"/>
</dbReference>
<feature type="compositionally biased region" description="Acidic residues" evidence="5">
    <location>
        <begin position="138"/>
        <end position="148"/>
    </location>
</feature>
<dbReference type="InterPro" id="IPR014284">
    <property type="entry name" value="RNA_pol_sigma-70_dom"/>
</dbReference>
<dbReference type="InterPro" id="IPR013325">
    <property type="entry name" value="RNA_pol_sigma_r2"/>
</dbReference>
<evidence type="ECO:0000313" key="8">
    <source>
        <dbReference type="Proteomes" id="UP000316921"/>
    </source>
</evidence>
<dbReference type="Pfam" id="PF04545">
    <property type="entry name" value="Sigma70_r4"/>
    <property type="match status" value="1"/>
</dbReference>
<keyword evidence="1" id="KW-0805">Transcription regulation</keyword>
<dbReference type="InterPro" id="IPR050239">
    <property type="entry name" value="Sigma-70_RNA_pol_init_factors"/>
</dbReference>
<evidence type="ECO:0000256" key="2">
    <source>
        <dbReference type="ARBA" id="ARBA00023082"/>
    </source>
</evidence>
<accession>A0A518BK17</accession>
<feature type="region of interest" description="Disordered" evidence="5">
    <location>
        <begin position="133"/>
        <end position="153"/>
    </location>
</feature>
<dbReference type="InterPro" id="IPR007627">
    <property type="entry name" value="RNA_pol_sigma70_r2"/>
</dbReference>
<dbReference type="Pfam" id="PF04542">
    <property type="entry name" value="Sigma70_r2"/>
    <property type="match status" value="1"/>
</dbReference>
<reference evidence="7 8" key="1">
    <citation type="submission" date="2019-02" db="EMBL/GenBank/DDBJ databases">
        <title>Deep-cultivation of Planctomycetes and their phenomic and genomic characterization uncovers novel biology.</title>
        <authorList>
            <person name="Wiegand S."/>
            <person name="Jogler M."/>
            <person name="Boedeker C."/>
            <person name="Pinto D."/>
            <person name="Vollmers J."/>
            <person name="Rivas-Marin E."/>
            <person name="Kohn T."/>
            <person name="Peeters S.H."/>
            <person name="Heuer A."/>
            <person name="Rast P."/>
            <person name="Oberbeckmann S."/>
            <person name="Bunk B."/>
            <person name="Jeske O."/>
            <person name="Meyerdierks A."/>
            <person name="Storesund J.E."/>
            <person name="Kallscheuer N."/>
            <person name="Luecker S."/>
            <person name="Lage O.M."/>
            <person name="Pohl T."/>
            <person name="Merkel B.J."/>
            <person name="Hornburger P."/>
            <person name="Mueller R.-W."/>
            <person name="Bruemmer F."/>
            <person name="Labrenz M."/>
            <person name="Spormann A.M."/>
            <person name="Op den Camp H."/>
            <person name="Overmann J."/>
            <person name="Amann R."/>
            <person name="Jetten M.S.M."/>
            <person name="Mascher T."/>
            <person name="Medema M.H."/>
            <person name="Devos D.P."/>
            <person name="Kaster A.-K."/>
            <person name="Ovreas L."/>
            <person name="Rohde M."/>
            <person name="Galperin M.Y."/>
            <person name="Jogler C."/>
        </authorList>
    </citation>
    <scope>NUCLEOTIDE SEQUENCE [LARGE SCALE GENOMIC DNA]</scope>
    <source>
        <strain evidence="7 8">Pla133</strain>
    </source>
</reference>
<dbReference type="GO" id="GO:0006352">
    <property type="term" value="P:DNA-templated transcription initiation"/>
    <property type="evidence" value="ECO:0007669"/>
    <property type="project" value="InterPro"/>
</dbReference>
<dbReference type="GO" id="GO:0016987">
    <property type="term" value="F:sigma factor activity"/>
    <property type="evidence" value="ECO:0007669"/>
    <property type="project" value="UniProtKB-KW"/>
</dbReference>
<dbReference type="PROSITE" id="PS00716">
    <property type="entry name" value="SIGMA70_2"/>
    <property type="match status" value="1"/>
</dbReference>
<gene>
    <name evidence="7" type="primary">sigA_2</name>
    <name evidence="7" type="ORF">Pla133_24010</name>
</gene>
<keyword evidence="2" id="KW-0731">Sigma factor</keyword>
<evidence type="ECO:0000256" key="1">
    <source>
        <dbReference type="ARBA" id="ARBA00023015"/>
    </source>
</evidence>
<dbReference type="NCBIfam" id="TIGR02937">
    <property type="entry name" value="sigma70-ECF"/>
    <property type="match status" value="1"/>
</dbReference>
<protein>
    <submittedName>
        <fullName evidence="7">RNA polymerase sigma factor SigA</fullName>
    </submittedName>
</protein>
<dbReference type="PANTHER" id="PTHR30603:SF47">
    <property type="entry name" value="RNA POLYMERASE SIGMA FACTOR SIGD, CHLOROPLASTIC"/>
    <property type="match status" value="1"/>
</dbReference>
<dbReference type="PANTHER" id="PTHR30603">
    <property type="entry name" value="RNA POLYMERASE SIGMA FACTOR RPO"/>
    <property type="match status" value="1"/>
</dbReference>
<dbReference type="InterPro" id="IPR013324">
    <property type="entry name" value="RNA_pol_sigma_r3/r4-like"/>
</dbReference>
<dbReference type="PRINTS" id="PR00046">
    <property type="entry name" value="SIGMA70FCT"/>
</dbReference>
<keyword evidence="4" id="KW-0804">Transcription</keyword>
<evidence type="ECO:0000313" key="7">
    <source>
        <dbReference type="EMBL" id="QDU67320.1"/>
    </source>
</evidence>
<sequence length="229" mass="25513">MIATLDTTRERRQLAARRQWRDPLGRARLLAGQLVAAERRRVDRLVEDNLHLLEHAAGYWHKRLPAVPYEDLHQVAFLGLRRAAELFDPFHASGAAFSTWAFHGLNGAIRDDLPTLMGGPIRAPKRPAFPRPVVASLDDADGAPEPEDGSTATDPYEVACRAEDRERLRAALGRLRNPRDGRVVRLRYGLDGGMPMTLREIGDVLGVGIERARQLELRALAELRAALAE</sequence>
<evidence type="ECO:0000256" key="3">
    <source>
        <dbReference type="ARBA" id="ARBA00023125"/>
    </source>
</evidence>
<dbReference type="KEGG" id="pbap:Pla133_24010"/>
<dbReference type="RefSeq" id="WP_145065371.1">
    <property type="nucleotide sequence ID" value="NZ_CP036287.1"/>
</dbReference>
<dbReference type="Proteomes" id="UP000316921">
    <property type="component" value="Chromosome"/>
</dbReference>
<dbReference type="SUPFAM" id="SSF88659">
    <property type="entry name" value="Sigma3 and sigma4 domains of RNA polymerase sigma factors"/>
    <property type="match status" value="1"/>
</dbReference>
<evidence type="ECO:0000256" key="4">
    <source>
        <dbReference type="ARBA" id="ARBA00023163"/>
    </source>
</evidence>
<dbReference type="InterPro" id="IPR036388">
    <property type="entry name" value="WH-like_DNA-bd_sf"/>
</dbReference>
<organism evidence="7 8">
    <name type="scientific">Engelhardtia mirabilis</name>
    <dbReference type="NCBI Taxonomy" id="2528011"/>
    <lineage>
        <taxon>Bacteria</taxon>
        <taxon>Pseudomonadati</taxon>
        <taxon>Planctomycetota</taxon>
        <taxon>Planctomycetia</taxon>
        <taxon>Planctomycetia incertae sedis</taxon>
        <taxon>Engelhardtia</taxon>
    </lineage>
</organism>
<dbReference type="InterPro" id="IPR000943">
    <property type="entry name" value="RNA_pol_sigma70"/>
</dbReference>
<name>A0A518BK17_9BACT</name>
<proteinExistence type="predicted"/>
<evidence type="ECO:0000259" key="6">
    <source>
        <dbReference type="PROSITE" id="PS00716"/>
    </source>
</evidence>
<dbReference type="InterPro" id="IPR007630">
    <property type="entry name" value="RNA_pol_sigma70_r4"/>
</dbReference>
<keyword evidence="3" id="KW-0238">DNA-binding</keyword>
<dbReference type="Gene3D" id="1.10.10.10">
    <property type="entry name" value="Winged helix-like DNA-binding domain superfamily/Winged helix DNA-binding domain"/>
    <property type="match status" value="1"/>
</dbReference>